<dbReference type="Proteomes" id="UP000248132">
    <property type="component" value="Unassembled WGS sequence"/>
</dbReference>
<keyword evidence="2" id="KW-1185">Reference proteome</keyword>
<evidence type="ECO:0000313" key="2">
    <source>
        <dbReference type="Proteomes" id="UP000248132"/>
    </source>
</evidence>
<gene>
    <name evidence="1" type="ORF">LY28_02937</name>
</gene>
<accession>A0A318XJ90</accession>
<dbReference type="InterPro" id="IPR036890">
    <property type="entry name" value="HATPase_C_sf"/>
</dbReference>
<organism evidence="1 2">
    <name type="scientific">Ruminiclostridium sufflavum DSM 19573</name>
    <dbReference type="NCBI Taxonomy" id="1121337"/>
    <lineage>
        <taxon>Bacteria</taxon>
        <taxon>Bacillati</taxon>
        <taxon>Bacillota</taxon>
        <taxon>Clostridia</taxon>
        <taxon>Eubacteriales</taxon>
        <taxon>Oscillospiraceae</taxon>
        <taxon>Ruminiclostridium</taxon>
    </lineage>
</organism>
<keyword evidence="1" id="KW-0418">Kinase</keyword>
<name>A0A318XJ90_9FIRM</name>
<evidence type="ECO:0000313" key="1">
    <source>
        <dbReference type="EMBL" id="PYG86596.1"/>
    </source>
</evidence>
<dbReference type="GO" id="GO:0016301">
    <property type="term" value="F:kinase activity"/>
    <property type="evidence" value="ECO:0007669"/>
    <property type="project" value="UniProtKB-KW"/>
</dbReference>
<dbReference type="EMBL" id="QKMR01000019">
    <property type="protein sequence ID" value="PYG86596.1"/>
    <property type="molecule type" value="Genomic_DNA"/>
</dbReference>
<dbReference type="AlphaFoldDB" id="A0A318XJ90"/>
<comment type="caution">
    <text evidence="1">The sequence shown here is derived from an EMBL/GenBank/DDBJ whole genome shotgun (WGS) entry which is preliminary data.</text>
</comment>
<reference evidence="1 2" key="1">
    <citation type="submission" date="2018-06" db="EMBL/GenBank/DDBJ databases">
        <title>Genomic Encyclopedia of Type Strains, Phase I: the one thousand microbial genomes (KMG-I) project.</title>
        <authorList>
            <person name="Kyrpides N."/>
        </authorList>
    </citation>
    <scope>NUCLEOTIDE SEQUENCE [LARGE SCALE GENOMIC DNA]</scope>
    <source>
        <strain evidence="1 2">DSM 19573</strain>
    </source>
</reference>
<sequence>MINPNRDTKMPMSRILNGISNFGYTTSDAILDIVDNCIVAKAQNINIIIGNRDKDVVDDKSVQYIAIQDDGIGMDIDQIFNALMLGSPKSEKLYEENSLSKFGFGLKSAGFSQAKTISVISRTNENEEWVKSFINIDSIVDENHWVVFENEELTDIEKKLVENCKTSGTLIMLIDMSPVNEMNNYIFLTKQIKEQVAITYHRIMEEDNVTFMVDNETIEPYDPLFCKEIKNIVDEYDGKNPCNFWSKEKIITINSKTKSRATLKAVQLPYPPGFKEVGRQSEVQKGYKMYLKNIGFYIYRNKRLISQAVTLKNICPRDQDHMSLRIRIDLDSKCDNDVNLDVKKTRLEFSDKFLTEIKNQVASVINQSKNLWELQSKKGKILEVDTTEADRRHERSNKKLAETSLGVSNIDDNQRKPIQNPLDPEIKAEYSLQKDILEEIKEKSSYRVTNVQTLERDLLWEPYVGNKESDDVCVALSREHSFYDKIYKELTPGSDEVVLLDAFFLSLAMAEIGISATNRQLSKVFKRLRLTVSGYLNDFTELQLDDDESGDFE</sequence>
<protein>
    <submittedName>
        <fullName evidence="1">Histidine kinase/DNA gyrase B/HSP90-like ATPase</fullName>
    </submittedName>
</protein>
<keyword evidence="1" id="KW-0808">Transferase</keyword>
<dbReference type="OrthoDB" id="9813438at2"/>
<proteinExistence type="predicted"/>
<dbReference type="Gene3D" id="3.30.565.10">
    <property type="entry name" value="Histidine kinase-like ATPase, C-terminal domain"/>
    <property type="match status" value="1"/>
</dbReference>
<dbReference type="SUPFAM" id="SSF55874">
    <property type="entry name" value="ATPase domain of HSP90 chaperone/DNA topoisomerase II/histidine kinase"/>
    <property type="match status" value="1"/>
</dbReference>
<dbReference type="Pfam" id="PF13589">
    <property type="entry name" value="HATPase_c_3"/>
    <property type="match status" value="1"/>
</dbReference>
<dbReference type="RefSeq" id="WP_110462924.1">
    <property type="nucleotide sequence ID" value="NZ_QKMR01000019.1"/>
</dbReference>